<dbReference type="InterPro" id="IPR015510">
    <property type="entry name" value="PGRP"/>
</dbReference>
<comment type="similarity">
    <text evidence="2">Belongs to the glycosyl hydrolase 25 family.</text>
</comment>
<dbReference type="InterPro" id="IPR002053">
    <property type="entry name" value="Glyco_hydro_25"/>
</dbReference>
<dbReference type="PROSITE" id="PS51904">
    <property type="entry name" value="GLYCOSYL_HYDROL_F25_2"/>
    <property type="match status" value="1"/>
</dbReference>
<dbReference type="EMBL" id="CP115300">
    <property type="protein sequence ID" value="WBO67894.1"/>
    <property type="molecule type" value="Genomic_DNA"/>
</dbReference>
<reference evidence="5 6" key="1">
    <citation type="submission" date="2022-12" db="EMBL/GenBank/DDBJ databases">
        <authorList>
            <person name="Mo P."/>
        </authorList>
    </citation>
    <scope>NUCLEOTIDE SEQUENCE [LARGE SCALE GENOMIC DNA]</scope>
    <source>
        <strain evidence="5 6">HUAS 2-6</strain>
    </source>
</reference>
<protein>
    <submittedName>
        <fullName evidence="5">Peptidoglycan-binding protein</fullName>
    </submittedName>
</protein>
<feature type="compositionally biased region" description="Pro residues" evidence="3">
    <location>
        <begin position="190"/>
        <end position="210"/>
    </location>
</feature>
<accession>A0ABY7PE98</accession>
<feature type="compositionally biased region" description="Pro residues" evidence="3">
    <location>
        <begin position="390"/>
        <end position="407"/>
    </location>
</feature>
<keyword evidence="6" id="KW-1185">Reference proteome</keyword>
<gene>
    <name evidence="5" type="ORF">O1G22_36290</name>
</gene>
<feature type="compositionally biased region" description="Low complexity" evidence="3">
    <location>
        <begin position="380"/>
        <end position="389"/>
    </location>
</feature>
<dbReference type="InterPro" id="IPR036505">
    <property type="entry name" value="Amidase/PGRP_sf"/>
</dbReference>
<dbReference type="NCBIfam" id="NF038080">
    <property type="entry name" value="PG_bind_siph"/>
    <property type="match status" value="1"/>
</dbReference>
<dbReference type="CDD" id="cd00599">
    <property type="entry name" value="GH25_muramidase"/>
    <property type="match status" value="1"/>
</dbReference>
<dbReference type="PANTHER" id="PTHR11022">
    <property type="entry name" value="PEPTIDOGLYCAN RECOGNITION PROTEIN"/>
    <property type="match status" value="1"/>
</dbReference>
<feature type="region of interest" description="Disordered" evidence="3">
    <location>
        <begin position="184"/>
        <end position="212"/>
    </location>
</feature>
<evidence type="ECO:0000256" key="3">
    <source>
        <dbReference type="SAM" id="MobiDB-lite"/>
    </source>
</evidence>
<dbReference type="Gene3D" id="3.40.80.10">
    <property type="entry name" value="Peptidoglycan recognition protein-like"/>
    <property type="match status" value="1"/>
</dbReference>
<evidence type="ECO:0000313" key="5">
    <source>
        <dbReference type="EMBL" id="WBO67894.1"/>
    </source>
</evidence>
<dbReference type="Pfam" id="PF01183">
    <property type="entry name" value="Glyco_hydro_25"/>
    <property type="match status" value="1"/>
</dbReference>
<dbReference type="CDD" id="cd06583">
    <property type="entry name" value="PGRP"/>
    <property type="match status" value="1"/>
</dbReference>
<dbReference type="Gene3D" id="3.20.20.80">
    <property type="entry name" value="Glycosidases"/>
    <property type="match status" value="1"/>
</dbReference>
<dbReference type="InterPro" id="IPR006619">
    <property type="entry name" value="PGRP_domain_met/bac"/>
</dbReference>
<feature type="region of interest" description="Disordered" evidence="3">
    <location>
        <begin position="377"/>
        <end position="412"/>
    </location>
</feature>
<dbReference type="SMART" id="SM00701">
    <property type="entry name" value="PGRP"/>
    <property type="match status" value="1"/>
</dbReference>
<comment type="similarity">
    <text evidence="1">Belongs to the N-acetylmuramoyl-L-alanine amidase 2 family.</text>
</comment>
<organism evidence="5 6">
    <name type="scientific">Streptomyces camelliae</name>
    <dbReference type="NCBI Taxonomy" id="3004093"/>
    <lineage>
        <taxon>Bacteria</taxon>
        <taxon>Bacillati</taxon>
        <taxon>Actinomycetota</taxon>
        <taxon>Actinomycetes</taxon>
        <taxon>Kitasatosporales</taxon>
        <taxon>Streptomycetaceae</taxon>
        <taxon>Streptomyces</taxon>
    </lineage>
</organism>
<evidence type="ECO:0000259" key="4">
    <source>
        <dbReference type="SMART" id="SM00701"/>
    </source>
</evidence>
<sequence length="588" mass="64346">MAYAKGYDVSDFQSGIPGDAGFVFIKATEGAHTEQSGYKAKLGEARRRRLVVGHYHFLHAENAVADEVDHFCRVVGHVPPGELLALDFEPYGQNVSDGHATQVKNEWLAAVKRHYPDNRVGLYVDRDFWFRTDDNAGDFLWIADYVTPGAPRIRAPWKFHQYTDRPMDTDVYHGTMQQLREWAGAAAKPGPAPQPKPQPRPQPKPQPKPQPWHGLQLVSRAEWGARPWREPNGSIPYHEPRKGVKVHYLGTPYTFGPHSTCAAYVRRIQAGHMDFDKWSDIGYSFVVCEHGVVFEGRGLERRNSANGNVPLNEAHYAVCALVGSSGSTSPTWDQLNGLRDAIEYCQKHGPAGPEIKGHRDGYATDCPGPVLYAWVREGAPRPSGSGTSPQPQPTPKPQPKPTPSPEPPTRRQVTIGGLHYGFGANGMHVTAVGRALVGAGFGKHYHDGPGPEWTDADTLNYADYQRSLGFSGADADGVPGERSLRSLLHGAIPLATVAHAKVVDSARHDPGAPQGATSNPDDVFTVELALADERLLDRKWVDGSFGTKTVTAYSELQKRYGYTGMMADGIPGKDSLTRLGHAHGFAVE</sequence>
<dbReference type="RefSeq" id="WP_270085167.1">
    <property type="nucleotide sequence ID" value="NZ_CP115300.1"/>
</dbReference>
<dbReference type="InterPro" id="IPR017853">
    <property type="entry name" value="GH"/>
</dbReference>
<dbReference type="InterPro" id="IPR002502">
    <property type="entry name" value="Amidase_domain"/>
</dbReference>
<evidence type="ECO:0000313" key="6">
    <source>
        <dbReference type="Proteomes" id="UP001212326"/>
    </source>
</evidence>
<dbReference type="SUPFAM" id="SSF51445">
    <property type="entry name" value="(Trans)glycosidases"/>
    <property type="match status" value="1"/>
</dbReference>
<name>A0ABY7PE98_9ACTN</name>
<proteinExistence type="inferred from homology"/>
<evidence type="ECO:0000256" key="1">
    <source>
        <dbReference type="ARBA" id="ARBA00007553"/>
    </source>
</evidence>
<dbReference type="PANTHER" id="PTHR11022:SF41">
    <property type="entry name" value="PEPTIDOGLYCAN-RECOGNITION PROTEIN LC-RELATED"/>
    <property type="match status" value="1"/>
</dbReference>
<dbReference type="SUPFAM" id="SSF55846">
    <property type="entry name" value="N-acetylmuramoyl-L-alanine amidase-like"/>
    <property type="match status" value="1"/>
</dbReference>
<dbReference type="InterPro" id="IPR047763">
    <property type="entry name" value="PG_bind_dom_phiBT1-type"/>
</dbReference>
<dbReference type="Proteomes" id="UP001212326">
    <property type="component" value="Chromosome"/>
</dbReference>
<evidence type="ECO:0000256" key="2">
    <source>
        <dbReference type="ARBA" id="ARBA00010646"/>
    </source>
</evidence>
<feature type="domain" description="Peptidoglycan recognition protein family" evidence="4">
    <location>
        <begin position="215"/>
        <end position="362"/>
    </location>
</feature>